<dbReference type="InterPro" id="IPR029480">
    <property type="entry name" value="Transpos_assoc"/>
</dbReference>
<evidence type="ECO:0000259" key="1">
    <source>
        <dbReference type="Pfam" id="PF13963"/>
    </source>
</evidence>
<dbReference type="Proteomes" id="UP001172457">
    <property type="component" value="Unassembled WGS sequence"/>
</dbReference>
<organism evidence="3 4">
    <name type="scientific">Centaurea solstitialis</name>
    <name type="common">yellow star-thistle</name>
    <dbReference type="NCBI Taxonomy" id="347529"/>
    <lineage>
        <taxon>Eukaryota</taxon>
        <taxon>Viridiplantae</taxon>
        <taxon>Streptophyta</taxon>
        <taxon>Embryophyta</taxon>
        <taxon>Tracheophyta</taxon>
        <taxon>Spermatophyta</taxon>
        <taxon>Magnoliopsida</taxon>
        <taxon>eudicotyledons</taxon>
        <taxon>Gunneridae</taxon>
        <taxon>Pentapetalae</taxon>
        <taxon>asterids</taxon>
        <taxon>campanulids</taxon>
        <taxon>Asterales</taxon>
        <taxon>Asteraceae</taxon>
        <taxon>Carduoideae</taxon>
        <taxon>Cardueae</taxon>
        <taxon>Centaureinae</taxon>
        <taxon>Centaurea</taxon>
    </lineage>
</organism>
<feature type="domain" description="Transposase-associated" evidence="1">
    <location>
        <begin position="3"/>
        <end position="71"/>
    </location>
</feature>
<evidence type="ECO:0008006" key="5">
    <source>
        <dbReference type="Google" id="ProtNLM"/>
    </source>
</evidence>
<dbReference type="PANTHER" id="PTHR10775">
    <property type="entry name" value="OS08G0208400 PROTEIN"/>
    <property type="match status" value="1"/>
</dbReference>
<evidence type="ECO:0000313" key="3">
    <source>
        <dbReference type="EMBL" id="KAJ9536558.1"/>
    </source>
</evidence>
<accession>A0AA38SQU0</accession>
<dbReference type="InterPro" id="IPR004242">
    <property type="entry name" value="Transposase_21"/>
</dbReference>
<protein>
    <recommendedName>
        <fullName evidence="5">Transposase-associated domain-containing protein</fullName>
    </recommendedName>
</protein>
<dbReference type="AlphaFoldDB" id="A0AA38SQU0"/>
<name>A0AA38SQU0_9ASTR</name>
<dbReference type="PANTHER" id="PTHR10775:SF179">
    <property type="entry name" value="TRANSPOSON, EN_SPM-LIKE, TRANSPOSASE-ASSOCIATED DOMAIN PROTEIN"/>
    <property type="match status" value="1"/>
</dbReference>
<reference evidence="3" key="1">
    <citation type="submission" date="2023-03" db="EMBL/GenBank/DDBJ databases">
        <title>Chromosome-scale reference genome and RAD-based genetic map of yellow starthistle (Centaurea solstitialis) reveal putative structural variation and QTLs associated with invader traits.</title>
        <authorList>
            <person name="Reatini B."/>
            <person name="Cang F.A."/>
            <person name="Jiang Q."/>
            <person name="Mckibben M.T.W."/>
            <person name="Barker M.S."/>
            <person name="Rieseberg L.H."/>
            <person name="Dlugosch K.M."/>
        </authorList>
    </citation>
    <scope>NUCLEOTIDE SEQUENCE</scope>
    <source>
        <strain evidence="3">CAN-66</strain>
        <tissue evidence="3">Leaf</tissue>
    </source>
</reference>
<keyword evidence="4" id="KW-1185">Reference proteome</keyword>
<dbReference type="EMBL" id="JARYMX010000016">
    <property type="protein sequence ID" value="KAJ9536558.1"/>
    <property type="molecule type" value="Genomic_DNA"/>
</dbReference>
<dbReference type="InterPro" id="IPR058352">
    <property type="entry name" value="DUF8039"/>
</dbReference>
<proteinExistence type="predicted"/>
<dbReference type="Pfam" id="PF13963">
    <property type="entry name" value="Transpos_assoc"/>
    <property type="match status" value="1"/>
</dbReference>
<dbReference type="Pfam" id="PF26133">
    <property type="entry name" value="DUF8039"/>
    <property type="match status" value="1"/>
</dbReference>
<sequence length="452" mass="52229">MPRATIQYLTYLDEFGKATHNNRLKNGESHIWCPCIDCQNFHKFTEYHVIQGHLICHGFMKDYTIWSRHGEDFDDCDTTVHDYNDDGSDHSDNDDHDNLHDMLHDMEDIVDDEDYEKLQQLFVDSEKPLNEYANLHECIRCGTSRYKGGECVEENSNEVKNGPTAKLLWYLPIVPRLKRLFANAKDAKLLRWHAEERKIDGKIRHVADSPQWRNIDSDFEEFSDEIRNIRFGLCSDGINPFGKMSSRHRIHDGSISLGITKSSFGSTTCLEEFGNLQLPAPCRLIVVDGDNKVPCAKGMVHSIGEGLCHCIPVKADYVKVHVDQVVTDFEMYPLPVPNEEMTKLGQARTTFIQWPRDAIVFTKNTRKKLTPKKKTLPMKNAISMQALSKRPKELQSLYNRWESLPDPKGINIHVELGVFGSNAFDFRIYREDIHCLVNNEWLDHTIIAWFQM</sequence>
<evidence type="ECO:0000313" key="4">
    <source>
        <dbReference type="Proteomes" id="UP001172457"/>
    </source>
</evidence>
<evidence type="ECO:0000259" key="2">
    <source>
        <dbReference type="Pfam" id="PF26133"/>
    </source>
</evidence>
<dbReference type="Pfam" id="PF02992">
    <property type="entry name" value="Transposase_21"/>
    <property type="match status" value="1"/>
</dbReference>
<gene>
    <name evidence="3" type="ORF">OSB04_un000257</name>
</gene>
<comment type="caution">
    <text evidence="3">The sequence shown here is derived from an EMBL/GenBank/DDBJ whole genome shotgun (WGS) entry which is preliminary data.</text>
</comment>
<feature type="domain" description="DUF8039" evidence="2">
    <location>
        <begin position="275"/>
        <end position="361"/>
    </location>
</feature>